<feature type="transmembrane region" description="Helical" evidence="5">
    <location>
        <begin position="165"/>
        <end position="185"/>
    </location>
</feature>
<organism evidence="7 8">
    <name type="scientific">Actinophytocola oryzae</name>
    <dbReference type="NCBI Taxonomy" id="502181"/>
    <lineage>
        <taxon>Bacteria</taxon>
        <taxon>Bacillati</taxon>
        <taxon>Actinomycetota</taxon>
        <taxon>Actinomycetes</taxon>
        <taxon>Pseudonocardiales</taxon>
        <taxon>Pseudonocardiaceae</taxon>
    </lineage>
</organism>
<dbReference type="GO" id="GO:0022857">
    <property type="term" value="F:transmembrane transporter activity"/>
    <property type="evidence" value="ECO:0007669"/>
    <property type="project" value="InterPro"/>
</dbReference>
<feature type="transmembrane region" description="Helical" evidence="5">
    <location>
        <begin position="9"/>
        <end position="34"/>
    </location>
</feature>
<comment type="caution">
    <text evidence="7">The sequence shown here is derived from an EMBL/GenBank/DDBJ whole genome shotgun (WGS) entry which is preliminary data.</text>
</comment>
<dbReference type="EMBL" id="SOCP01000003">
    <property type="protein sequence ID" value="TDV54937.1"/>
    <property type="molecule type" value="Genomic_DNA"/>
</dbReference>
<feature type="transmembrane region" description="Helical" evidence="5">
    <location>
        <begin position="294"/>
        <end position="316"/>
    </location>
</feature>
<evidence type="ECO:0000313" key="8">
    <source>
        <dbReference type="Proteomes" id="UP000294927"/>
    </source>
</evidence>
<keyword evidence="4 5" id="KW-0472">Membrane</keyword>
<dbReference type="GO" id="GO:0005886">
    <property type="term" value="C:plasma membrane"/>
    <property type="evidence" value="ECO:0007669"/>
    <property type="project" value="UniProtKB-SubCell"/>
</dbReference>
<comment type="subcellular location">
    <subcellularLocation>
        <location evidence="1">Cell membrane</location>
        <topology evidence="1">Multi-pass membrane protein</topology>
    </subcellularLocation>
</comment>
<dbReference type="InterPro" id="IPR011701">
    <property type="entry name" value="MFS"/>
</dbReference>
<dbReference type="PANTHER" id="PTHR23542:SF1">
    <property type="entry name" value="MAJOR FACILITATOR SUPERFAMILY (MFS) PROFILE DOMAIN-CONTAINING PROTEIN"/>
    <property type="match status" value="1"/>
</dbReference>
<reference evidence="7 8" key="1">
    <citation type="submission" date="2019-03" db="EMBL/GenBank/DDBJ databases">
        <title>Genomic Encyclopedia of Archaeal and Bacterial Type Strains, Phase II (KMG-II): from individual species to whole genera.</title>
        <authorList>
            <person name="Goeker M."/>
        </authorList>
    </citation>
    <scope>NUCLEOTIDE SEQUENCE [LARGE SCALE GENOMIC DNA]</scope>
    <source>
        <strain evidence="7 8">DSM 45499</strain>
    </source>
</reference>
<dbReference type="PROSITE" id="PS50850">
    <property type="entry name" value="MFS"/>
    <property type="match status" value="1"/>
</dbReference>
<evidence type="ECO:0000256" key="1">
    <source>
        <dbReference type="ARBA" id="ARBA00004651"/>
    </source>
</evidence>
<sequence length="388" mass="39654">MYLLRAPYFLWLLTSNWLGRLPSAMSFIAVPLALREVGAGFGFIGVATGTVAIAAAVGAPLLGRLVDRVGQVRVLVPCSIVAAVGFGAVAVAPRVDVVVIVGAVLAGAATPPLEPCLRVLWPDIVGKDRLERAYAIDSAAQEMVFICGPLVVAACVALVSPVFALWTAAVLGVLGVVIFAVASPVRAWRPEPRVPDWLGPLRSTGLAVLLGGLAGAGFAIGVLTVLVVSYAERHHVTGGAPMLLALNAGGALVGALTYGAVKWRTATRRRAVGAAAGLAVGYALLSIVPSPPYMALLMVITGLFLAPLLTATFVLIGELAPRGTTTEAFAWLITLFAFGNSAGSAVVGVVIDGAGLHWAAACSVLGTGWCLVALLGGYRLLTPVASGR</sequence>
<feature type="transmembrane region" description="Helical" evidence="5">
    <location>
        <begin position="357"/>
        <end position="381"/>
    </location>
</feature>
<evidence type="ECO:0000256" key="5">
    <source>
        <dbReference type="SAM" id="Phobius"/>
    </source>
</evidence>
<feature type="transmembrane region" description="Helical" evidence="5">
    <location>
        <begin position="271"/>
        <end position="288"/>
    </location>
</feature>
<dbReference type="InterPro" id="IPR020846">
    <property type="entry name" value="MFS_dom"/>
</dbReference>
<feature type="transmembrane region" description="Helical" evidence="5">
    <location>
        <begin position="240"/>
        <end position="259"/>
    </location>
</feature>
<feature type="transmembrane region" description="Helical" evidence="5">
    <location>
        <begin position="40"/>
        <end position="62"/>
    </location>
</feature>
<dbReference type="PANTHER" id="PTHR23542">
    <property type="match status" value="1"/>
</dbReference>
<evidence type="ECO:0000313" key="7">
    <source>
        <dbReference type="EMBL" id="TDV54937.1"/>
    </source>
</evidence>
<evidence type="ECO:0000256" key="2">
    <source>
        <dbReference type="ARBA" id="ARBA00022692"/>
    </source>
</evidence>
<keyword evidence="2 5" id="KW-0812">Transmembrane</keyword>
<dbReference type="RefSeq" id="WP_166664002.1">
    <property type="nucleotide sequence ID" value="NZ_SOCP01000003.1"/>
</dbReference>
<evidence type="ECO:0000259" key="6">
    <source>
        <dbReference type="PROSITE" id="PS50850"/>
    </source>
</evidence>
<gene>
    <name evidence="7" type="ORF">CLV71_103178</name>
</gene>
<feature type="transmembrane region" description="Helical" evidence="5">
    <location>
        <begin position="98"/>
        <end position="121"/>
    </location>
</feature>
<protein>
    <submittedName>
        <fullName evidence="7">Putative MFS family arabinose efflux permease</fullName>
    </submittedName>
</protein>
<dbReference type="AlphaFoldDB" id="A0A4R7W087"/>
<feature type="domain" description="Major facilitator superfamily (MFS) profile" evidence="6">
    <location>
        <begin position="205"/>
        <end position="388"/>
    </location>
</feature>
<dbReference type="InterPro" id="IPR036259">
    <property type="entry name" value="MFS_trans_sf"/>
</dbReference>
<dbReference type="SUPFAM" id="SSF103473">
    <property type="entry name" value="MFS general substrate transporter"/>
    <property type="match status" value="1"/>
</dbReference>
<dbReference type="Gene3D" id="1.20.1250.20">
    <property type="entry name" value="MFS general substrate transporter like domains"/>
    <property type="match status" value="1"/>
</dbReference>
<accession>A0A4R7W087</accession>
<feature type="transmembrane region" description="Helical" evidence="5">
    <location>
        <begin position="74"/>
        <end position="92"/>
    </location>
</feature>
<feature type="transmembrane region" description="Helical" evidence="5">
    <location>
        <begin position="328"/>
        <end position="351"/>
    </location>
</feature>
<feature type="transmembrane region" description="Helical" evidence="5">
    <location>
        <begin position="206"/>
        <end position="228"/>
    </location>
</feature>
<dbReference type="Proteomes" id="UP000294927">
    <property type="component" value="Unassembled WGS sequence"/>
</dbReference>
<evidence type="ECO:0000256" key="3">
    <source>
        <dbReference type="ARBA" id="ARBA00022989"/>
    </source>
</evidence>
<proteinExistence type="predicted"/>
<keyword evidence="3 5" id="KW-1133">Transmembrane helix</keyword>
<keyword evidence="8" id="KW-1185">Reference proteome</keyword>
<evidence type="ECO:0000256" key="4">
    <source>
        <dbReference type="ARBA" id="ARBA00023136"/>
    </source>
</evidence>
<dbReference type="Pfam" id="PF07690">
    <property type="entry name" value="MFS_1"/>
    <property type="match status" value="1"/>
</dbReference>
<feature type="transmembrane region" description="Helical" evidence="5">
    <location>
        <begin position="142"/>
        <end position="159"/>
    </location>
</feature>
<name>A0A4R7W087_9PSEU</name>